<keyword evidence="4" id="KW-1185">Reference proteome</keyword>
<evidence type="ECO:0000313" key="4">
    <source>
        <dbReference type="Proteomes" id="UP000294963"/>
    </source>
</evidence>
<protein>
    <recommendedName>
        <fullName evidence="5">DUF4199 domain-containing protein</fullName>
    </recommendedName>
</protein>
<proteinExistence type="predicted"/>
<feature type="compositionally biased region" description="Low complexity" evidence="1">
    <location>
        <begin position="71"/>
        <end position="86"/>
    </location>
</feature>
<dbReference type="OrthoDB" id="6712355at2"/>
<gene>
    <name evidence="3" type="ORF">EC844_12133</name>
</gene>
<feature type="transmembrane region" description="Helical" evidence="2">
    <location>
        <begin position="20"/>
        <end position="39"/>
    </location>
</feature>
<accession>A0A4V6NJ87</accession>
<evidence type="ECO:0000256" key="2">
    <source>
        <dbReference type="SAM" id="Phobius"/>
    </source>
</evidence>
<dbReference type="EMBL" id="SLVJ01000021">
    <property type="protein sequence ID" value="TCM63308.1"/>
    <property type="molecule type" value="Genomic_DNA"/>
</dbReference>
<evidence type="ECO:0008006" key="5">
    <source>
        <dbReference type="Google" id="ProtNLM"/>
    </source>
</evidence>
<evidence type="ECO:0000256" key="1">
    <source>
        <dbReference type="SAM" id="MobiDB-lite"/>
    </source>
</evidence>
<feature type="region of interest" description="Disordered" evidence="1">
    <location>
        <begin position="46"/>
        <end position="97"/>
    </location>
</feature>
<organism evidence="3 4">
    <name type="scientific">Acinetobacter calcoaceticus</name>
    <dbReference type="NCBI Taxonomy" id="471"/>
    <lineage>
        <taxon>Bacteria</taxon>
        <taxon>Pseudomonadati</taxon>
        <taxon>Pseudomonadota</taxon>
        <taxon>Gammaproteobacteria</taxon>
        <taxon>Moraxellales</taxon>
        <taxon>Moraxellaceae</taxon>
        <taxon>Acinetobacter</taxon>
        <taxon>Acinetobacter calcoaceticus/baumannii complex</taxon>
    </lineage>
</organism>
<feature type="compositionally biased region" description="Polar residues" evidence="1">
    <location>
        <begin position="88"/>
        <end position="97"/>
    </location>
</feature>
<name>A0A4V6NJ87_ACICA</name>
<dbReference type="AlphaFoldDB" id="A0A4V6NJ87"/>
<keyword evidence="2" id="KW-0812">Transmembrane</keyword>
<keyword evidence="2" id="KW-0472">Membrane</keyword>
<keyword evidence="2" id="KW-1133">Transmembrane helix</keyword>
<evidence type="ECO:0000313" key="3">
    <source>
        <dbReference type="EMBL" id="TCM63308.1"/>
    </source>
</evidence>
<feature type="compositionally biased region" description="Polar residues" evidence="1">
    <location>
        <begin position="47"/>
        <end position="58"/>
    </location>
</feature>
<reference evidence="3 4" key="1">
    <citation type="submission" date="2019-03" db="EMBL/GenBank/DDBJ databases">
        <title>Genomic analyses of the natural microbiome of Caenorhabditis elegans.</title>
        <authorList>
            <person name="Samuel B."/>
        </authorList>
    </citation>
    <scope>NUCLEOTIDE SEQUENCE [LARGE SCALE GENOMIC DNA]</scope>
    <source>
        <strain evidence="3 4">JUb89</strain>
    </source>
</reference>
<dbReference type="Proteomes" id="UP000294963">
    <property type="component" value="Unassembled WGS sequence"/>
</dbReference>
<comment type="caution">
    <text evidence="3">The sequence shown here is derived from an EMBL/GenBank/DDBJ whole genome shotgun (WGS) entry which is preliminary data.</text>
</comment>
<sequence>MTQAISPEHSPEKSIWGWKGAIIATVLSVFFLGIFYLAMSNEPDYMPSQQQKATQQHAFKTAPAMSHEAMAEAQKQQKAREAAAAAPVQNTESAHGH</sequence>